<keyword evidence="2" id="KW-1185">Reference proteome</keyword>
<name>A0ACC2EHI4_DIPCM</name>
<sequence length="285" mass="31898">MGSFYGHVIPGSLFLLVGLWHLIACIFAFVSNPREFKGRIWHRVPGFHGRLRYLELYIIILGCFLDMCIEFFYATRLKFVENGGLNSKHLNDFEHTAMLLMFFIYGVCAYVSEATRFLPLPQGSLHIIAGMAFMAEYLLFYFHSTSHAGLEGRYHVLLVILIGLCIVLAVLGAVFPKSFTVDLASSLFVMMQGAWFYQTAYALYGPLMPNGCHEGKTGIVCESLEFELRGLTFANLQLSILVFVVSILVTLIYGVAAHVSGHPDLSYIASGFEEENLYKAEPSLS</sequence>
<proteinExistence type="predicted"/>
<dbReference type="EMBL" id="CM055093">
    <property type="protein sequence ID" value="KAJ7565865.1"/>
    <property type="molecule type" value="Genomic_DNA"/>
</dbReference>
<protein>
    <submittedName>
        <fullName evidence="1">Uncharacterized protein</fullName>
    </submittedName>
</protein>
<dbReference type="Proteomes" id="UP001162992">
    <property type="component" value="Chromosome 2"/>
</dbReference>
<organism evidence="1 2">
    <name type="scientific">Diphasiastrum complanatum</name>
    <name type="common">Issler's clubmoss</name>
    <name type="synonym">Lycopodium complanatum</name>
    <dbReference type="NCBI Taxonomy" id="34168"/>
    <lineage>
        <taxon>Eukaryota</taxon>
        <taxon>Viridiplantae</taxon>
        <taxon>Streptophyta</taxon>
        <taxon>Embryophyta</taxon>
        <taxon>Tracheophyta</taxon>
        <taxon>Lycopodiopsida</taxon>
        <taxon>Lycopodiales</taxon>
        <taxon>Lycopodiaceae</taxon>
        <taxon>Lycopodioideae</taxon>
        <taxon>Diphasiastrum</taxon>
    </lineage>
</organism>
<accession>A0ACC2EHI4</accession>
<gene>
    <name evidence="1" type="ORF">O6H91_02G078300</name>
</gene>
<evidence type="ECO:0000313" key="2">
    <source>
        <dbReference type="Proteomes" id="UP001162992"/>
    </source>
</evidence>
<reference evidence="2" key="1">
    <citation type="journal article" date="2024" name="Proc. Natl. Acad. Sci. U.S.A.">
        <title>Extraordinary preservation of gene collinearity over three hundred million years revealed in homosporous lycophytes.</title>
        <authorList>
            <person name="Li C."/>
            <person name="Wickell D."/>
            <person name="Kuo L.Y."/>
            <person name="Chen X."/>
            <person name="Nie B."/>
            <person name="Liao X."/>
            <person name="Peng D."/>
            <person name="Ji J."/>
            <person name="Jenkins J."/>
            <person name="Williams M."/>
            <person name="Shu S."/>
            <person name="Plott C."/>
            <person name="Barry K."/>
            <person name="Rajasekar S."/>
            <person name="Grimwood J."/>
            <person name="Han X."/>
            <person name="Sun S."/>
            <person name="Hou Z."/>
            <person name="He W."/>
            <person name="Dai G."/>
            <person name="Sun C."/>
            <person name="Schmutz J."/>
            <person name="Leebens-Mack J.H."/>
            <person name="Li F.W."/>
            <person name="Wang L."/>
        </authorList>
    </citation>
    <scope>NUCLEOTIDE SEQUENCE [LARGE SCALE GENOMIC DNA]</scope>
    <source>
        <strain evidence="2">cv. PW_Plant_1</strain>
    </source>
</reference>
<evidence type="ECO:0000313" key="1">
    <source>
        <dbReference type="EMBL" id="KAJ7565865.1"/>
    </source>
</evidence>
<comment type="caution">
    <text evidence="1">The sequence shown here is derived from an EMBL/GenBank/DDBJ whole genome shotgun (WGS) entry which is preliminary data.</text>
</comment>